<organism evidence="8 9">
    <name type="scientific">Thiolapillus brandeum</name>
    <dbReference type="NCBI Taxonomy" id="1076588"/>
    <lineage>
        <taxon>Bacteria</taxon>
        <taxon>Pseudomonadati</taxon>
        <taxon>Pseudomonadota</taxon>
        <taxon>Gammaproteobacteria</taxon>
        <taxon>Chromatiales</taxon>
        <taxon>Sedimenticolaceae</taxon>
        <taxon>Thiolapillus</taxon>
    </lineage>
</organism>
<evidence type="ECO:0000256" key="2">
    <source>
        <dbReference type="ARBA" id="ARBA00012282"/>
    </source>
</evidence>
<dbReference type="PANTHER" id="PTHR44757:SF2">
    <property type="entry name" value="BIOFILM ARCHITECTURE MAINTENANCE PROTEIN MBAA"/>
    <property type="match status" value="1"/>
</dbReference>
<evidence type="ECO:0000256" key="3">
    <source>
        <dbReference type="ARBA" id="ARBA00022636"/>
    </source>
</evidence>
<dbReference type="InterPro" id="IPR029787">
    <property type="entry name" value="Nucleotide_cyclase"/>
</dbReference>
<dbReference type="Proteomes" id="UP000031631">
    <property type="component" value="Chromosome"/>
</dbReference>
<feature type="domain" description="EAL" evidence="6">
    <location>
        <begin position="481"/>
        <end position="735"/>
    </location>
</feature>
<dbReference type="InterPro" id="IPR001633">
    <property type="entry name" value="EAL_dom"/>
</dbReference>
<keyword evidence="5" id="KW-1133">Transmembrane helix</keyword>
<dbReference type="SUPFAM" id="SSF53850">
    <property type="entry name" value="Periplasmic binding protein-like II"/>
    <property type="match status" value="1"/>
</dbReference>
<evidence type="ECO:0000256" key="5">
    <source>
        <dbReference type="SAM" id="Phobius"/>
    </source>
</evidence>
<protein>
    <recommendedName>
        <fullName evidence="2">cyclic-guanylate-specific phosphodiesterase</fullName>
        <ecNumber evidence="2">3.1.4.52</ecNumber>
    </recommendedName>
</protein>
<reference evidence="8 9" key="1">
    <citation type="journal article" date="2014" name="PLoS ONE">
        <title>Physiological and genomic features of a novel sulfur-oxidizing gammaproteobacterium belonging to a previously uncultivated symbiotic lineage isolated from a hydrothermal vent.</title>
        <authorList>
            <person name="Nunoura T."/>
            <person name="Takaki Y."/>
            <person name="Kazama H."/>
            <person name="Kakuta J."/>
            <person name="Shimamura S."/>
            <person name="Makita H."/>
            <person name="Hirai M."/>
            <person name="Miyazaki M."/>
            <person name="Takai K."/>
        </authorList>
    </citation>
    <scope>NUCLEOTIDE SEQUENCE [LARGE SCALE GENOMIC DNA]</scope>
    <source>
        <strain evidence="8 9">Hiromi1</strain>
    </source>
</reference>
<dbReference type="CDD" id="cd01948">
    <property type="entry name" value="EAL"/>
    <property type="match status" value="1"/>
</dbReference>
<keyword evidence="3" id="KW-0973">c-di-GMP</keyword>
<dbReference type="GO" id="GO:0071732">
    <property type="term" value="P:cellular response to nitric oxide"/>
    <property type="evidence" value="ECO:0007669"/>
    <property type="project" value="UniProtKB-ARBA"/>
</dbReference>
<dbReference type="Pfam" id="PF00563">
    <property type="entry name" value="EAL"/>
    <property type="match status" value="1"/>
</dbReference>
<dbReference type="CDD" id="cd01949">
    <property type="entry name" value="GGDEF"/>
    <property type="match status" value="1"/>
</dbReference>
<keyword evidence="5" id="KW-0472">Membrane</keyword>
<dbReference type="FunFam" id="3.20.20.450:FF:000001">
    <property type="entry name" value="Cyclic di-GMP phosphodiesterase yahA"/>
    <property type="match status" value="1"/>
</dbReference>
<dbReference type="PANTHER" id="PTHR44757">
    <property type="entry name" value="DIGUANYLATE CYCLASE DGCP"/>
    <property type="match status" value="1"/>
</dbReference>
<dbReference type="KEGG" id="tbn:TBH_C2761"/>
<dbReference type="InterPro" id="IPR043128">
    <property type="entry name" value="Rev_trsase/Diguanyl_cyclase"/>
</dbReference>
<dbReference type="SMART" id="SM00062">
    <property type="entry name" value="PBPb"/>
    <property type="match status" value="1"/>
</dbReference>
<dbReference type="InterPro" id="IPR000160">
    <property type="entry name" value="GGDEF_dom"/>
</dbReference>
<dbReference type="PROSITE" id="PS50887">
    <property type="entry name" value="GGDEF"/>
    <property type="match status" value="1"/>
</dbReference>
<dbReference type="SUPFAM" id="SSF141868">
    <property type="entry name" value="EAL domain-like"/>
    <property type="match status" value="1"/>
</dbReference>
<proteinExistence type="predicted"/>
<dbReference type="Pfam" id="PF00497">
    <property type="entry name" value="SBP_bac_3"/>
    <property type="match status" value="1"/>
</dbReference>
<dbReference type="SMART" id="SM00052">
    <property type="entry name" value="EAL"/>
    <property type="match status" value="1"/>
</dbReference>
<evidence type="ECO:0000313" key="8">
    <source>
        <dbReference type="EMBL" id="BAO45662.1"/>
    </source>
</evidence>
<evidence type="ECO:0000313" key="9">
    <source>
        <dbReference type="Proteomes" id="UP000031631"/>
    </source>
</evidence>
<evidence type="ECO:0000256" key="4">
    <source>
        <dbReference type="ARBA" id="ARBA00051114"/>
    </source>
</evidence>
<feature type="domain" description="GGDEF" evidence="7">
    <location>
        <begin position="339"/>
        <end position="472"/>
    </location>
</feature>
<dbReference type="EC" id="3.1.4.52" evidence="2"/>
<sequence>MSPRPGVLMFSLVVRYCLLVFFCSQLSAAWAETAVKVGIYQNEPKVFLNREGQADGFFPRLLDRAAEQEGWTLDYVPCQWDDCLDKLQRGEIDLMPDVAYSNERAGRFLLSKEVVLSSWSVVYVRKGVDVPSLKELQGKSLAVVKGSIQYQALALRLRKLGVHVTFHEVNGFGDVFRLVKIGWVDAGLVNIYFGRRHADEFGLQMTNILAKPSLLMFAAAPGRQALLNALDARVRAWKDDPDSFYYQNLHDWFSPLEEGRVLPVWIKWLFGIAFLAGLVLLFLVLLFRSLVQLKTRELEDKARSLEHLANHDLLTGLPNRKLFFDRLKQALRRVSRSGDLLAVLYIDLDQFKQINDSFGHEVGDDVLKEVSKRLRASIREQDTIARLGGDEFAIVMEALKEPESTMYCVKRLQEALDEPLGVEPYQFIVTISIGISLYPQDGQDAHTLLRNADTAMFKAKEAGRSTFQYYVEEMTRAAIERSRMEADMHRALQEGQFRVCYQPQICLRTGRVVGFEALARWHHPQHGEIPPGQFIPLAEDTGLILALGEWVMRTACRQFAQWRKEGMDTGLVSVNISALQLRGYALLDMVRDVVRETGFQTDWLELELTESFIMSHTQQAISVMTELRGLGVSLAVDDFGTGYSSLAYLKQLPLSKLKIDRSFITGIPEDENDVAIVRAIIALGKTLNLKIIAEGVEGEEQEEMLRQEQCDEVQGYFYARALEPDEAREFLLAAGQGAGSV</sequence>
<keyword evidence="5" id="KW-0812">Transmembrane</keyword>
<dbReference type="PROSITE" id="PS50883">
    <property type="entry name" value="EAL"/>
    <property type="match status" value="1"/>
</dbReference>
<dbReference type="InterPro" id="IPR035919">
    <property type="entry name" value="EAL_sf"/>
</dbReference>
<evidence type="ECO:0000259" key="6">
    <source>
        <dbReference type="PROSITE" id="PS50883"/>
    </source>
</evidence>
<dbReference type="Gene3D" id="3.30.70.270">
    <property type="match status" value="1"/>
</dbReference>
<dbReference type="NCBIfam" id="TIGR00254">
    <property type="entry name" value="GGDEF"/>
    <property type="match status" value="1"/>
</dbReference>
<gene>
    <name evidence="8" type="ORF">TBH_C2761</name>
</gene>
<dbReference type="Pfam" id="PF00990">
    <property type="entry name" value="GGDEF"/>
    <property type="match status" value="1"/>
</dbReference>
<keyword evidence="9" id="KW-1185">Reference proteome</keyword>
<dbReference type="Gene3D" id="3.20.20.450">
    <property type="entry name" value="EAL domain"/>
    <property type="match status" value="1"/>
</dbReference>
<evidence type="ECO:0000256" key="1">
    <source>
        <dbReference type="ARBA" id="ARBA00001946"/>
    </source>
</evidence>
<dbReference type="InterPro" id="IPR001638">
    <property type="entry name" value="Solute-binding_3/MltF_N"/>
</dbReference>
<dbReference type="AlphaFoldDB" id="A0A7U6GL42"/>
<comment type="catalytic activity">
    <reaction evidence="4">
        <text>3',3'-c-di-GMP + H2O = 5'-phosphoguanylyl(3'-&gt;5')guanosine + H(+)</text>
        <dbReference type="Rhea" id="RHEA:24902"/>
        <dbReference type="ChEBI" id="CHEBI:15377"/>
        <dbReference type="ChEBI" id="CHEBI:15378"/>
        <dbReference type="ChEBI" id="CHEBI:58754"/>
        <dbReference type="ChEBI" id="CHEBI:58805"/>
        <dbReference type="EC" id="3.1.4.52"/>
    </reaction>
    <physiologicalReaction direction="left-to-right" evidence="4">
        <dbReference type="Rhea" id="RHEA:24903"/>
    </physiologicalReaction>
</comment>
<comment type="cofactor">
    <cofactor evidence="1">
        <name>Mg(2+)</name>
        <dbReference type="ChEBI" id="CHEBI:18420"/>
    </cofactor>
</comment>
<dbReference type="Gene3D" id="3.40.190.10">
    <property type="entry name" value="Periplasmic binding protein-like II"/>
    <property type="match status" value="2"/>
</dbReference>
<dbReference type="InterPro" id="IPR052155">
    <property type="entry name" value="Biofilm_reg_signaling"/>
</dbReference>
<evidence type="ECO:0000259" key="7">
    <source>
        <dbReference type="PROSITE" id="PS50887"/>
    </source>
</evidence>
<dbReference type="EMBL" id="AP012273">
    <property type="protein sequence ID" value="BAO45662.1"/>
    <property type="molecule type" value="Genomic_DNA"/>
</dbReference>
<dbReference type="SMART" id="SM00267">
    <property type="entry name" value="GGDEF"/>
    <property type="match status" value="1"/>
</dbReference>
<dbReference type="FunFam" id="3.30.70.270:FF:000001">
    <property type="entry name" value="Diguanylate cyclase domain protein"/>
    <property type="match status" value="1"/>
</dbReference>
<accession>A0A7U6GL42</accession>
<dbReference type="SUPFAM" id="SSF55073">
    <property type="entry name" value="Nucleotide cyclase"/>
    <property type="match status" value="1"/>
</dbReference>
<name>A0A7U6GL42_9GAMM</name>
<feature type="transmembrane region" description="Helical" evidence="5">
    <location>
        <begin position="265"/>
        <end position="287"/>
    </location>
</feature>
<dbReference type="GO" id="GO:0071111">
    <property type="term" value="F:cyclic-guanylate-specific phosphodiesterase activity"/>
    <property type="evidence" value="ECO:0007669"/>
    <property type="project" value="UniProtKB-EC"/>
</dbReference>